<dbReference type="EMBL" id="LZLC01000052">
    <property type="protein sequence ID" value="OBJ44804.1"/>
    <property type="molecule type" value="Genomic_DNA"/>
</dbReference>
<dbReference type="RefSeq" id="WP_064979383.1">
    <property type="nucleotide sequence ID" value="NZ_LZLC01000052.1"/>
</dbReference>
<dbReference type="SMART" id="SM00028">
    <property type="entry name" value="TPR"/>
    <property type="match status" value="2"/>
</dbReference>
<evidence type="ECO:0000313" key="3">
    <source>
        <dbReference type="Proteomes" id="UP000093898"/>
    </source>
</evidence>
<dbReference type="SUPFAM" id="SSF48452">
    <property type="entry name" value="TPR-like"/>
    <property type="match status" value="2"/>
</dbReference>
<dbReference type="PROSITE" id="PS50005">
    <property type="entry name" value="TPR"/>
    <property type="match status" value="2"/>
</dbReference>
<feature type="repeat" description="TPR" evidence="1">
    <location>
        <begin position="22"/>
        <end position="55"/>
    </location>
</feature>
<dbReference type="Proteomes" id="UP000093898">
    <property type="component" value="Unassembled WGS sequence"/>
</dbReference>
<evidence type="ECO:0000313" key="2">
    <source>
        <dbReference type="EMBL" id="OBJ44804.1"/>
    </source>
</evidence>
<keyword evidence="1" id="KW-0802">TPR repeat</keyword>
<dbReference type="InterPro" id="IPR011990">
    <property type="entry name" value="TPR-like_helical_dom_sf"/>
</dbReference>
<reference evidence="3" key="1">
    <citation type="submission" date="2016-06" db="EMBL/GenBank/DDBJ databases">
        <authorList>
            <person name="Sutton G."/>
            <person name="Brinkac L."/>
            <person name="Sanka R."/>
            <person name="Adams M."/>
            <person name="Lau E."/>
            <person name="Garcia-Basteiro A."/>
            <person name="Lopez-Varela E."/>
            <person name="Palencia S."/>
        </authorList>
    </citation>
    <scope>NUCLEOTIDE SEQUENCE [LARGE SCALE GENOMIC DNA]</scope>
    <source>
        <strain evidence="3">1127319.6</strain>
    </source>
</reference>
<evidence type="ECO:0000256" key="1">
    <source>
        <dbReference type="PROSITE-ProRule" id="PRU00339"/>
    </source>
</evidence>
<feature type="repeat" description="TPR" evidence="1">
    <location>
        <begin position="422"/>
        <end position="455"/>
    </location>
</feature>
<dbReference type="Pfam" id="PF13181">
    <property type="entry name" value="TPR_8"/>
    <property type="match status" value="1"/>
</dbReference>
<gene>
    <name evidence="2" type="ORF">A5630_15460</name>
</gene>
<dbReference type="PANTHER" id="PTHR45588:SF1">
    <property type="entry name" value="WW DOMAIN-CONTAINING PROTEIN"/>
    <property type="match status" value="1"/>
</dbReference>
<proteinExistence type="predicted"/>
<evidence type="ECO:0008006" key="4">
    <source>
        <dbReference type="Google" id="ProtNLM"/>
    </source>
</evidence>
<organism evidence="2 3">
    <name type="scientific">Mycolicibacterium mucogenicum</name>
    <name type="common">Mycobacterium mucogenicum</name>
    <dbReference type="NCBI Taxonomy" id="56689"/>
    <lineage>
        <taxon>Bacteria</taxon>
        <taxon>Bacillati</taxon>
        <taxon>Actinomycetota</taxon>
        <taxon>Actinomycetes</taxon>
        <taxon>Mycobacteriales</taxon>
        <taxon>Mycobacteriaceae</taxon>
        <taxon>Mycolicibacterium</taxon>
    </lineage>
</organism>
<sequence length="571" mass="63201">MSRHPYNLGKYRRKVLTSSPQAQTWFDFGLGWTYGFNPEEAVRCFQRAAELDPNFAMAYWGIAYASGPNYNKAWTRFDQADLVSTVSLAQAALERAFQITGGATLVEQALISALRVRFPTGEVSQQQAPDFHVLNCAYAEAMRGVYLNYSTDLDVAALFADALLCVRPRALWDVDSGEPTGYGTIEARKVLEDAMAQPHADDHPALPHLYVHLMEMSPFPEIASGAADRLRRLAPDASHLAHMATHIDAARGDWARVIDSNNDAIAADENYFARESGSPVGWYDLYRAHNLNAKAYGSMMAGRLQEAMRSAARLNHLITPELLRVASPPMADWAEAYLTVLPHVLVRFGRWIEILQLQLPADQLLFCSTTAMTWYARGIACAALGSLSEAEAARSNFAVARETVPPSRMASIPVLEMDVLAVAAAMLDGEIYYRRGRFEEAFASLRRAIELEDALPYADPPAWLQPVRHAYGALLTEQGRLDEAVATYRADLGLDGSLARRRTRPNNVWSLQGLHECLTRLGRHNEVAQIAAERDTAMTFADVHIGVSCYCRQSAFPESHQIRPKNGPSGA</sequence>
<dbReference type="OrthoDB" id="9778494at2"/>
<protein>
    <recommendedName>
        <fullName evidence="4">Tetratricopeptide repeat protein</fullName>
    </recommendedName>
</protein>
<name>A0A1A3HAV4_MYCMU</name>
<dbReference type="Gene3D" id="1.25.40.10">
    <property type="entry name" value="Tetratricopeptide repeat domain"/>
    <property type="match status" value="2"/>
</dbReference>
<dbReference type="PANTHER" id="PTHR45588">
    <property type="entry name" value="TPR DOMAIN-CONTAINING PROTEIN"/>
    <property type="match status" value="1"/>
</dbReference>
<accession>A0A1A3HAV4</accession>
<dbReference type="InterPro" id="IPR019734">
    <property type="entry name" value="TPR_rpt"/>
</dbReference>
<comment type="caution">
    <text evidence="2">The sequence shown here is derived from an EMBL/GenBank/DDBJ whole genome shotgun (WGS) entry which is preliminary data.</text>
</comment>
<dbReference type="AlphaFoldDB" id="A0A1A3HAV4"/>